<gene>
    <name evidence="1" type="ORF">SAMN02745725_02575</name>
</gene>
<dbReference type="OrthoDB" id="9813153at2"/>
<dbReference type="EMBL" id="FQYQ01000023">
    <property type="protein sequence ID" value="SHJ45090.1"/>
    <property type="molecule type" value="Genomic_DNA"/>
</dbReference>
<organism evidence="1 2">
    <name type="scientific">Pseudobutyrivibrio xylanivorans DSM 14809</name>
    <dbReference type="NCBI Taxonomy" id="1123012"/>
    <lineage>
        <taxon>Bacteria</taxon>
        <taxon>Bacillati</taxon>
        <taxon>Bacillota</taxon>
        <taxon>Clostridia</taxon>
        <taxon>Lachnospirales</taxon>
        <taxon>Lachnospiraceae</taxon>
        <taxon>Pseudobutyrivibrio</taxon>
    </lineage>
</organism>
<reference evidence="1 2" key="1">
    <citation type="submission" date="2016-11" db="EMBL/GenBank/DDBJ databases">
        <authorList>
            <person name="Jaros S."/>
            <person name="Januszkiewicz K."/>
            <person name="Wedrychowicz H."/>
        </authorList>
    </citation>
    <scope>NUCLEOTIDE SEQUENCE [LARGE SCALE GENOMIC DNA]</scope>
    <source>
        <strain evidence="1 2">DSM 14809</strain>
    </source>
</reference>
<dbReference type="RefSeq" id="WP_072918723.1">
    <property type="nucleotide sequence ID" value="NZ_FQYQ01000023.1"/>
</dbReference>
<dbReference type="Proteomes" id="UP000184185">
    <property type="component" value="Unassembled WGS sequence"/>
</dbReference>
<evidence type="ECO:0000313" key="1">
    <source>
        <dbReference type="EMBL" id="SHJ45090.1"/>
    </source>
</evidence>
<protein>
    <submittedName>
        <fullName evidence="1">Uncharacterized protein</fullName>
    </submittedName>
</protein>
<keyword evidence="2" id="KW-1185">Reference proteome</keyword>
<dbReference type="AlphaFoldDB" id="A0A1M6JEL3"/>
<accession>A0A1M6JEL3</accession>
<evidence type="ECO:0000313" key="2">
    <source>
        <dbReference type="Proteomes" id="UP000184185"/>
    </source>
</evidence>
<name>A0A1M6JEL3_PSEXY</name>
<sequence>MCDLFTDCVENIQLKSIPHTNCSSLNCFEHSDTRKNVKVEENKKKYLINNSLAKKLTVLKVDGGMIDNSSQTKCDYLVLQIEDKISIFVELKGSDVKHAFEQLSETINSMNACLEDYSVYARVICSSKQNVPNYNACPQYVKLKKILKKHDGDLEIKSMELTEDIAKFY</sequence>
<proteinExistence type="predicted"/>